<organism evidence="2 3">
    <name type="scientific">Flagellimonas yonaguniensis</name>
    <dbReference type="NCBI Taxonomy" id="3031325"/>
    <lineage>
        <taxon>Bacteria</taxon>
        <taxon>Pseudomonadati</taxon>
        <taxon>Bacteroidota</taxon>
        <taxon>Flavobacteriia</taxon>
        <taxon>Flavobacteriales</taxon>
        <taxon>Flavobacteriaceae</taxon>
        <taxon>Flagellimonas</taxon>
    </lineage>
</organism>
<comment type="caution">
    <text evidence="2">The sequence shown here is derived from an EMBL/GenBank/DDBJ whole genome shotgun (WGS) entry which is preliminary data.</text>
</comment>
<protein>
    <recommendedName>
        <fullName evidence="4">DUF4890 domain-containing protein</fullName>
    </recommendedName>
</protein>
<accession>A0ABT5XXQ6</accession>
<reference evidence="2 3" key="1">
    <citation type="submission" date="2023-03" db="EMBL/GenBank/DDBJ databases">
        <title>Muricauda XX sp. nov. and Muricauda XXX sp. nov., two novel species isolated from Okinawa Trough.</title>
        <authorList>
            <person name="Cao W."/>
            <person name="Deng X."/>
        </authorList>
    </citation>
    <scope>NUCLEOTIDE SEQUENCE [LARGE SCALE GENOMIC DNA]</scope>
    <source>
        <strain evidence="2 3">334s03</strain>
    </source>
</reference>
<evidence type="ECO:0000256" key="1">
    <source>
        <dbReference type="SAM" id="SignalP"/>
    </source>
</evidence>
<name>A0ABT5XXQ6_9FLAO</name>
<sequence>MKKIAFVLLLLSVTFGFSQESDDELFSTVLEEQVETLELSGEKKEAFVAVSTKYNEKMKAIRASEGSKMSKFKELKSLQDEKNSEMKELLSDEEYKAFKELQKENRSMLKDRYKQRNKS</sequence>
<evidence type="ECO:0008006" key="4">
    <source>
        <dbReference type="Google" id="ProtNLM"/>
    </source>
</evidence>
<dbReference type="RefSeq" id="WP_275615213.1">
    <property type="nucleotide sequence ID" value="NZ_JARFVB010000003.1"/>
</dbReference>
<feature type="signal peptide" evidence="1">
    <location>
        <begin position="1"/>
        <end position="18"/>
    </location>
</feature>
<evidence type="ECO:0000313" key="2">
    <source>
        <dbReference type="EMBL" id="MDF0715968.1"/>
    </source>
</evidence>
<dbReference type="EMBL" id="JARFVB010000003">
    <property type="protein sequence ID" value="MDF0715968.1"/>
    <property type="molecule type" value="Genomic_DNA"/>
</dbReference>
<proteinExistence type="predicted"/>
<keyword evidence="3" id="KW-1185">Reference proteome</keyword>
<keyword evidence="1" id="KW-0732">Signal</keyword>
<evidence type="ECO:0000313" key="3">
    <source>
        <dbReference type="Proteomes" id="UP001221366"/>
    </source>
</evidence>
<dbReference type="Proteomes" id="UP001221366">
    <property type="component" value="Unassembled WGS sequence"/>
</dbReference>
<gene>
    <name evidence="2" type="ORF">PY092_07405</name>
</gene>
<feature type="chain" id="PRO_5045407662" description="DUF4890 domain-containing protein" evidence="1">
    <location>
        <begin position="19"/>
        <end position="119"/>
    </location>
</feature>